<dbReference type="GO" id="GO:0016538">
    <property type="term" value="F:cyclin-dependent protein serine/threonine kinase regulator activity"/>
    <property type="evidence" value="ECO:0007669"/>
    <property type="project" value="TreeGrafter"/>
</dbReference>
<dbReference type="Gene3D" id="1.10.472.10">
    <property type="entry name" value="Cyclin-like"/>
    <property type="match status" value="1"/>
</dbReference>
<dbReference type="Proteomes" id="UP000269721">
    <property type="component" value="Unassembled WGS sequence"/>
</dbReference>
<dbReference type="AlphaFoldDB" id="A0A4P9WFN3"/>
<protein>
    <recommendedName>
        <fullName evidence="3">Cyclin N-terminal domain-containing protein</fullName>
    </recommendedName>
</protein>
<dbReference type="CDD" id="cd20557">
    <property type="entry name" value="CYCLIN_ScPCL1-like"/>
    <property type="match status" value="1"/>
</dbReference>
<accession>A0A4P9WFN3</accession>
<evidence type="ECO:0000313" key="2">
    <source>
        <dbReference type="Proteomes" id="UP000269721"/>
    </source>
</evidence>
<organism evidence="1 2">
    <name type="scientific">Blyttiomyces helicus</name>
    <dbReference type="NCBI Taxonomy" id="388810"/>
    <lineage>
        <taxon>Eukaryota</taxon>
        <taxon>Fungi</taxon>
        <taxon>Fungi incertae sedis</taxon>
        <taxon>Chytridiomycota</taxon>
        <taxon>Chytridiomycota incertae sedis</taxon>
        <taxon>Chytridiomycetes</taxon>
        <taxon>Chytridiomycetes incertae sedis</taxon>
        <taxon>Blyttiomyces</taxon>
    </lineage>
</organism>
<evidence type="ECO:0008006" key="3">
    <source>
        <dbReference type="Google" id="ProtNLM"/>
    </source>
</evidence>
<feature type="non-terminal residue" evidence="1">
    <location>
        <position position="1"/>
    </location>
</feature>
<dbReference type="GO" id="GO:0019901">
    <property type="term" value="F:protein kinase binding"/>
    <property type="evidence" value="ECO:0007669"/>
    <property type="project" value="InterPro"/>
</dbReference>
<dbReference type="SUPFAM" id="SSF47954">
    <property type="entry name" value="Cyclin-like"/>
    <property type="match status" value="1"/>
</dbReference>
<feature type="non-terminal residue" evidence="1">
    <location>
        <position position="72"/>
    </location>
</feature>
<dbReference type="OrthoDB" id="286814at2759"/>
<dbReference type="GO" id="GO:0000307">
    <property type="term" value="C:cyclin-dependent protein kinase holoenzyme complex"/>
    <property type="evidence" value="ECO:0007669"/>
    <property type="project" value="TreeGrafter"/>
</dbReference>
<proteinExistence type="predicted"/>
<evidence type="ECO:0000313" key="1">
    <source>
        <dbReference type="EMBL" id="RKO90128.1"/>
    </source>
</evidence>
<dbReference type="GO" id="GO:0005634">
    <property type="term" value="C:nucleus"/>
    <property type="evidence" value="ECO:0007669"/>
    <property type="project" value="TreeGrafter"/>
</dbReference>
<dbReference type="InterPro" id="IPR036915">
    <property type="entry name" value="Cyclin-like_sf"/>
</dbReference>
<gene>
    <name evidence="1" type="ORF">BDK51DRAFT_8062</name>
</gene>
<dbReference type="PANTHER" id="PTHR15615:SF27">
    <property type="entry name" value="PHO85 CYCLIN CLG1"/>
    <property type="match status" value="1"/>
</dbReference>
<dbReference type="InterPro" id="IPR013922">
    <property type="entry name" value="Cyclin_PHO80-like"/>
</dbReference>
<sequence>RTSPPVGTESHLFTIALMVAQKLAEDRPHSTKSWSRLAGVPSAQIARMERQFLGWIGWDVGVKAEVYERWKA</sequence>
<name>A0A4P9WFN3_9FUNG</name>
<keyword evidence="2" id="KW-1185">Reference proteome</keyword>
<dbReference type="PANTHER" id="PTHR15615">
    <property type="match status" value="1"/>
</dbReference>
<reference evidence="2" key="1">
    <citation type="journal article" date="2018" name="Nat. Microbiol.">
        <title>Leveraging single-cell genomics to expand the fungal tree of life.</title>
        <authorList>
            <person name="Ahrendt S.R."/>
            <person name="Quandt C.A."/>
            <person name="Ciobanu D."/>
            <person name="Clum A."/>
            <person name="Salamov A."/>
            <person name="Andreopoulos B."/>
            <person name="Cheng J.F."/>
            <person name="Woyke T."/>
            <person name="Pelin A."/>
            <person name="Henrissat B."/>
            <person name="Reynolds N.K."/>
            <person name="Benny G.L."/>
            <person name="Smith M.E."/>
            <person name="James T.Y."/>
            <person name="Grigoriev I.V."/>
        </authorList>
    </citation>
    <scope>NUCLEOTIDE SEQUENCE [LARGE SCALE GENOMIC DNA]</scope>
</reference>
<dbReference type="EMBL" id="KZ995711">
    <property type="protein sequence ID" value="RKO90128.1"/>
    <property type="molecule type" value="Genomic_DNA"/>
</dbReference>